<sequence>MNGVRATFVALLTAAASGAQAAAAPSPAASASAGSLFQVLLGLVAVLALMAGAAWLLKRFGLAKNAGSSTARIVGGVSVGSRERVIVVEVADQWIVVGVAPGRVNALATLPRQESAVTLEADAPPAKNFAAWLKQTIDKRNAG</sequence>
<dbReference type="PANTHER" id="PTHR38766">
    <property type="entry name" value="FLAGELLAR PROTEIN FLIO"/>
    <property type="match status" value="1"/>
</dbReference>
<evidence type="ECO:0000256" key="5">
    <source>
        <dbReference type="ARBA" id="ARBA00023143"/>
    </source>
</evidence>
<organism evidence="9 10">
    <name type="scientific">Undibacterium arcticum</name>
    <dbReference type="NCBI Taxonomy" id="1762892"/>
    <lineage>
        <taxon>Bacteria</taxon>
        <taxon>Pseudomonadati</taxon>
        <taxon>Pseudomonadota</taxon>
        <taxon>Betaproteobacteria</taxon>
        <taxon>Burkholderiales</taxon>
        <taxon>Oxalobacteraceae</taxon>
        <taxon>Undibacterium</taxon>
    </lineage>
</organism>
<feature type="chain" id="PRO_5046791174" description="Flagellar protein" evidence="8">
    <location>
        <begin position="22"/>
        <end position="143"/>
    </location>
</feature>
<dbReference type="InterPro" id="IPR052205">
    <property type="entry name" value="FliO/MopB"/>
</dbReference>
<keyword evidence="10" id="KW-1185">Reference proteome</keyword>
<keyword evidence="9" id="KW-0969">Cilium</keyword>
<dbReference type="RefSeq" id="WP_390325443.1">
    <property type="nucleotide sequence ID" value="NZ_JBHRTP010000054.1"/>
</dbReference>
<keyword evidence="5 7" id="KW-0975">Bacterial flagellum</keyword>
<keyword evidence="1 7" id="KW-1003">Cell membrane</keyword>
<evidence type="ECO:0000313" key="10">
    <source>
        <dbReference type="Proteomes" id="UP001595530"/>
    </source>
</evidence>
<keyword evidence="4 7" id="KW-0472">Membrane</keyword>
<feature type="signal peptide" evidence="8">
    <location>
        <begin position="1"/>
        <end position="21"/>
    </location>
</feature>
<keyword evidence="3 7" id="KW-1133">Transmembrane helix</keyword>
<keyword evidence="9" id="KW-0966">Cell projection</keyword>
<evidence type="ECO:0000313" key="9">
    <source>
        <dbReference type="EMBL" id="MFC3109596.1"/>
    </source>
</evidence>
<proteinExistence type="inferred from homology"/>
<dbReference type="NCBIfam" id="TIGR03500">
    <property type="entry name" value="FliO_TIGR"/>
    <property type="match status" value="1"/>
</dbReference>
<evidence type="ECO:0000256" key="4">
    <source>
        <dbReference type="ARBA" id="ARBA00023136"/>
    </source>
</evidence>
<gene>
    <name evidence="9" type="primary">fliO</name>
    <name evidence="9" type="ORF">ACFOFO_16760</name>
</gene>
<evidence type="ECO:0000256" key="1">
    <source>
        <dbReference type="ARBA" id="ARBA00022475"/>
    </source>
</evidence>
<feature type="transmembrane region" description="Helical" evidence="7">
    <location>
        <begin position="37"/>
        <end position="57"/>
    </location>
</feature>
<evidence type="ECO:0000256" key="2">
    <source>
        <dbReference type="ARBA" id="ARBA00022692"/>
    </source>
</evidence>
<comment type="similarity">
    <text evidence="6 7">Belongs to the FliO/MopB family.</text>
</comment>
<keyword evidence="8" id="KW-0732">Signal</keyword>
<comment type="subcellular location">
    <subcellularLocation>
        <location evidence="7">Cell membrane</location>
    </subcellularLocation>
    <subcellularLocation>
        <location evidence="7">Bacterial flagellum basal body</location>
    </subcellularLocation>
</comment>
<dbReference type="InterPro" id="IPR022781">
    <property type="entry name" value="Flagellar_biosynth_FliO"/>
</dbReference>
<comment type="caution">
    <text evidence="9">The sequence shown here is derived from an EMBL/GenBank/DDBJ whole genome shotgun (WGS) entry which is preliminary data.</text>
</comment>
<keyword evidence="2 7" id="KW-0812">Transmembrane</keyword>
<dbReference type="EMBL" id="JBHRTP010000054">
    <property type="protein sequence ID" value="MFC3109596.1"/>
    <property type="molecule type" value="Genomic_DNA"/>
</dbReference>
<evidence type="ECO:0000256" key="7">
    <source>
        <dbReference type="RuleBase" id="RU362064"/>
    </source>
</evidence>
<name>A0ABV7F5N7_9BURK</name>
<dbReference type="Pfam" id="PF04347">
    <property type="entry name" value="FliO"/>
    <property type="match status" value="1"/>
</dbReference>
<accession>A0ABV7F5N7</accession>
<dbReference type="Proteomes" id="UP001595530">
    <property type="component" value="Unassembled WGS sequence"/>
</dbReference>
<reference evidence="10" key="1">
    <citation type="journal article" date="2019" name="Int. J. Syst. Evol. Microbiol.">
        <title>The Global Catalogue of Microorganisms (GCM) 10K type strain sequencing project: providing services to taxonomists for standard genome sequencing and annotation.</title>
        <authorList>
            <consortium name="The Broad Institute Genomics Platform"/>
            <consortium name="The Broad Institute Genome Sequencing Center for Infectious Disease"/>
            <person name="Wu L."/>
            <person name="Ma J."/>
        </authorList>
    </citation>
    <scope>NUCLEOTIDE SEQUENCE [LARGE SCALE GENOMIC DNA]</scope>
    <source>
        <strain evidence="10">KCTC 42986</strain>
    </source>
</reference>
<evidence type="ECO:0000256" key="3">
    <source>
        <dbReference type="ARBA" id="ARBA00022989"/>
    </source>
</evidence>
<evidence type="ECO:0000256" key="6">
    <source>
        <dbReference type="ARBA" id="ARBA00037937"/>
    </source>
</evidence>
<dbReference type="PANTHER" id="PTHR38766:SF1">
    <property type="entry name" value="FLAGELLAR PROTEIN FLIO"/>
    <property type="match status" value="1"/>
</dbReference>
<evidence type="ECO:0000256" key="8">
    <source>
        <dbReference type="SAM" id="SignalP"/>
    </source>
</evidence>
<protein>
    <recommendedName>
        <fullName evidence="7">Flagellar protein</fullName>
    </recommendedName>
</protein>
<keyword evidence="9" id="KW-0282">Flagellum</keyword>